<reference evidence="4 5" key="1">
    <citation type="submission" date="2020-08" db="EMBL/GenBank/DDBJ databases">
        <title>Genome public.</title>
        <authorList>
            <person name="Liu C."/>
            <person name="Sun Q."/>
        </authorList>
    </citation>
    <scope>NUCLEOTIDE SEQUENCE [LARGE SCALE GENOMIC DNA]</scope>
    <source>
        <strain evidence="4 5">NSJ-46</strain>
    </source>
</reference>
<dbReference type="PROSITE" id="PS00061">
    <property type="entry name" value="ADH_SHORT"/>
    <property type="match status" value="1"/>
</dbReference>
<dbReference type="EMBL" id="JACRSZ010000008">
    <property type="protein sequence ID" value="MBC8573217.1"/>
    <property type="molecule type" value="Genomic_DNA"/>
</dbReference>
<dbReference type="SUPFAM" id="SSF51735">
    <property type="entry name" value="NAD(P)-binding Rossmann-fold domains"/>
    <property type="match status" value="1"/>
</dbReference>
<evidence type="ECO:0000256" key="3">
    <source>
        <dbReference type="ARBA" id="ARBA00022857"/>
    </source>
</evidence>
<keyword evidence="5" id="KW-1185">Reference proteome</keyword>
<evidence type="ECO:0000256" key="2">
    <source>
        <dbReference type="ARBA" id="ARBA00011881"/>
    </source>
</evidence>
<dbReference type="InterPro" id="IPR051737">
    <property type="entry name" value="L-xylulose/Carbonyl_redctase"/>
</dbReference>
<dbReference type="Pfam" id="PF13561">
    <property type="entry name" value="adh_short_C2"/>
    <property type="match status" value="1"/>
</dbReference>
<dbReference type="PRINTS" id="PR00080">
    <property type="entry name" value="SDRFAMILY"/>
</dbReference>
<evidence type="ECO:0000313" key="4">
    <source>
        <dbReference type="EMBL" id="MBC8573217.1"/>
    </source>
</evidence>
<dbReference type="Proteomes" id="UP000657421">
    <property type="component" value="Unassembled WGS sequence"/>
</dbReference>
<gene>
    <name evidence="4" type="ORF">H8716_08990</name>
</gene>
<protein>
    <submittedName>
        <fullName evidence="4">D-threitol dehydrogenase</fullName>
    </submittedName>
</protein>
<dbReference type="PANTHER" id="PTHR44252">
    <property type="entry name" value="D-ERYTHRULOSE REDUCTASE"/>
    <property type="match status" value="1"/>
</dbReference>
<dbReference type="PANTHER" id="PTHR44252:SF3">
    <property type="entry name" value="D-ERYTHRULOSE REDUCTASE-RELATED"/>
    <property type="match status" value="1"/>
</dbReference>
<dbReference type="InterPro" id="IPR036291">
    <property type="entry name" value="NAD(P)-bd_dom_sf"/>
</dbReference>
<dbReference type="PRINTS" id="PR00081">
    <property type="entry name" value="GDHRDH"/>
</dbReference>
<dbReference type="CDD" id="cd05233">
    <property type="entry name" value="SDR_c"/>
    <property type="match status" value="1"/>
</dbReference>
<dbReference type="NCBIfam" id="NF005309">
    <property type="entry name" value="PRK06841.1"/>
    <property type="match status" value="1"/>
</dbReference>
<dbReference type="NCBIfam" id="NF005559">
    <property type="entry name" value="PRK07231.1"/>
    <property type="match status" value="1"/>
</dbReference>
<organism evidence="4 5">
    <name type="scientific">Jingyaoa shaoxingensis</name>
    <dbReference type="NCBI Taxonomy" id="2763671"/>
    <lineage>
        <taxon>Bacteria</taxon>
        <taxon>Bacillati</taxon>
        <taxon>Bacillota</taxon>
        <taxon>Clostridia</taxon>
        <taxon>Lachnospirales</taxon>
        <taxon>Lachnospiraceae</taxon>
        <taxon>Jingyaoa</taxon>
    </lineage>
</organism>
<keyword evidence="3" id="KW-0521">NADP</keyword>
<dbReference type="Gene3D" id="3.40.50.720">
    <property type="entry name" value="NAD(P)-binding Rossmann-like Domain"/>
    <property type="match status" value="1"/>
</dbReference>
<sequence>MLPNFSKEEIMSLDLGLKGKTAVITGGAAGIGNETAEFFLKQGANVVLADLNPEVNNIAKEMGGDKAIGVAGNVCDAEYRQHVIEEGVKAFGQIDVLVNCAGIVALESAEIISEDFWNRTININLSASFFMAQAVGKYMIDNGVKGSIVNIASQAGVIALDKHVAYCAAKGGIIAMTKVMAMEWGKYGIRVNAVAPTVVLTALGHKAWDGPVGDAFKKEIPAERFAEPEEIAAVIAFLCSKGAAMITGHNLLIDGGYTIK</sequence>
<evidence type="ECO:0000256" key="1">
    <source>
        <dbReference type="ARBA" id="ARBA00006484"/>
    </source>
</evidence>
<dbReference type="RefSeq" id="WP_249308281.1">
    <property type="nucleotide sequence ID" value="NZ_JACRSZ010000008.1"/>
</dbReference>
<comment type="similarity">
    <text evidence="1">Belongs to the short-chain dehydrogenases/reductases (SDR) family.</text>
</comment>
<name>A0ABR7N9Y2_9FIRM</name>
<dbReference type="InterPro" id="IPR002347">
    <property type="entry name" value="SDR_fam"/>
</dbReference>
<comment type="caution">
    <text evidence="4">The sequence shown here is derived from an EMBL/GenBank/DDBJ whole genome shotgun (WGS) entry which is preliminary data.</text>
</comment>
<accession>A0ABR7N9Y2</accession>
<proteinExistence type="inferred from homology"/>
<evidence type="ECO:0000313" key="5">
    <source>
        <dbReference type="Proteomes" id="UP000657421"/>
    </source>
</evidence>
<comment type="subunit">
    <text evidence="2">Homotetramer.</text>
</comment>
<dbReference type="InterPro" id="IPR020904">
    <property type="entry name" value="Sc_DH/Rdtase_CS"/>
</dbReference>